<sequence>MLYYYIIHLFTILFILSKAVKLIMKIGARTFKSGLSIFLALSIPAFFNMPDGLPLAGISAVASLQPSVKKSFQTLKDRVMANTIGGIVAVITVLLFGNSYFMISIASAVLIAILHQFKLNNVIVLSTITLIVIMMSTDYPIVINASLRVLATIFGVVSSFVINGILLPPKYDEKLFHLNNQVTDDLTRFIRASLRKNIQYPMMRKDLANLEKSIAKMKVYLGHLIDGDLRKFFRSSEYSYARLIVVYRQFIHTTETAYNLVETLHQAENVYNHFPQELRHLLIERLETLMSAHEQIILKWNGRVLPEEVNFITHKSSLRKSFMDSFFNEANLESYLQNEYGQSNAVIHIMSSVLDYEESLQHLNRLVSSFKKNHNEKSSEIKELH</sequence>
<dbReference type="AlphaFoldDB" id="A0A1I3USV2"/>
<feature type="transmembrane region" description="Helical" evidence="6">
    <location>
        <begin position="6"/>
        <end position="24"/>
    </location>
</feature>
<dbReference type="GO" id="GO:0005886">
    <property type="term" value="C:plasma membrane"/>
    <property type="evidence" value="ECO:0007669"/>
    <property type="project" value="UniProtKB-SubCell"/>
</dbReference>
<feature type="transmembrane region" description="Helical" evidence="6">
    <location>
        <begin position="121"/>
        <end position="143"/>
    </location>
</feature>
<keyword evidence="5 6" id="KW-0472">Membrane</keyword>
<dbReference type="PANTHER" id="PTHR30509">
    <property type="entry name" value="P-HYDROXYBENZOIC ACID EFFLUX PUMP SUBUNIT-RELATED"/>
    <property type="match status" value="1"/>
</dbReference>
<evidence type="ECO:0000313" key="7">
    <source>
        <dbReference type="EMBL" id="SFJ84947.1"/>
    </source>
</evidence>
<dbReference type="EMBL" id="FOSJ01000001">
    <property type="protein sequence ID" value="SFJ84947.1"/>
    <property type="molecule type" value="Genomic_DNA"/>
</dbReference>
<evidence type="ECO:0000256" key="6">
    <source>
        <dbReference type="SAM" id="Phobius"/>
    </source>
</evidence>
<feature type="transmembrane region" description="Helical" evidence="6">
    <location>
        <begin position="84"/>
        <end position="114"/>
    </location>
</feature>
<dbReference type="Proteomes" id="UP000199589">
    <property type="component" value="Unassembled WGS sequence"/>
</dbReference>
<gene>
    <name evidence="7" type="ORF">SAMN04488569_100184</name>
</gene>
<comment type="subcellular location">
    <subcellularLocation>
        <location evidence="1">Cell membrane</location>
        <topology evidence="1">Multi-pass membrane protein</topology>
    </subcellularLocation>
</comment>
<evidence type="ECO:0000256" key="1">
    <source>
        <dbReference type="ARBA" id="ARBA00004651"/>
    </source>
</evidence>
<reference evidence="8" key="1">
    <citation type="submission" date="2016-10" db="EMBL/GenBank/DDBJ databases">
        <authorList>
            <person name="Varghese N."/>
            <person name="Submissions S."/>
        </authorList>
    </citation>
    <scope>NUCLEOTIDE SEQUENCE [LARGE SCALE GENOMIC DNA]</scope>
    <source>
        <strain evidence="8">DSM 16108</strain>
    </source>
</reference>
<dbReference type="Pfam" id="PF06081">
    <property type="entry name" value="ArAE_1"/>
    <property type="match status" value="1"/>
</dbReference>
<keyword evidence="3 6" id="KW-0812">Transmembrane</keyword>
<accession>A0A1I3USV2</accession>
<organism evidence="7 8">
    <name type="scientific">Marinilactibacillus piezotolerans</name>
    <dbReference type="NCBI Taxonomy" id="258723"/>
    <lineage>
        <taxon>Bacteria</taxon>
        <taxon>Bacillati</taxon>
        <taxon>Bacillota</taxon>
        <taxon>Bacilli</taxon>
        <taxon>Lactobacillales</taxon>
        <taxon>Carnobacteriaceae</taxon>
        <taxon>Marinilactibacillus</taxon>
    </lineage>
</organism>
<name>A0A1I3USV2_9LACT</name>
<keyword evidence="8" id="KW-1185">Reference proteome</keyword>
<proteinExistence type="predicted"/>
<keyword evidence="2" id="KW-1003">Cell membrane</keyword>
<feature type="transmembrane region" description="Helical" evidence="6">
    <location>
        <begin position="149"/>
        <end position="167"/>
    </location>
</feature>
<evidence type="ECO:0000256" key="3">
    <source>
        <dbReference type="ARBA" id="ARBA00022692"/>
    </source>
</evidence>
<evidence type="ECO:0000256" key="2">
    <source>
        <dbReference type="ARBA" id="ARBA00022475"/>
    </source>
</evidence>
<dbReference type="PANTHER" id="PTHR30509:SF27">
    <property type="entry name" value="UPF0421 PROTEIN YGAE"/>
    <property type="match status" value="1"/>
</dbReference>
<evidence type="ECO:0000313" key="8">
    <source>
        <dbReference type="Proteomes" id="UP000199589"/>
    </source>
</evidence>
<protein>
    <submittedName>
        <fullName evidence="7">Uncharacterized membrane protein YgaE, UPF0421/DUF939 family</fullName>
    </submittedName>
</protein>
<evidence type="ECO:0000256" key="4">
    <source>
        <dbReference type="ARBA" id="ARBA00022989"/>
    </source>
</evidence>
<dbReference type="STRING" id="258723.GCA_900169305_00358"/>
<evidence type="ECO:0000256" key="5">
    <source>
        <dbReference type="ARBA" id="ARBA00023136"/>
    </source>
</evidence>
<dbReference type="InterPro" id="IPR010343">
    <property type="entry name" value="ArAE_1"/>
</dbReference>
<keyword evidence="4 6" id="KW-1133">Transmembrane helix</keyword>